<reference evidence="1 2" key="1">
    <citation type="submission" date="2015-07" db="EMBL/GenBank/DDBJ databases">
        <title>Emmonsia species relationships and genome sequence.</title>
        <authorList>
            <consortium name="The Broad Institute Genomics Platform"/>
            <person name="Cuomo C.A."/>
            <person name="Munoz J.F."/>
            <person name="Imamovic A."/>
            <person name="Priest M.E."/>
            <person name="Young S."/>
            <person name="Clay O.K."/>
            <person name="McEwen J.G."/>
        </authorList>
    </citation>
    <scope>NUCLEOTIDE SEQUENCE [LARGE SCALE GENOMIC DNA]</scope>
    <source>
        <strain evidence="1 2">UAMH 9510</strain>
    </source>
</reference>
<sequence length="59" mass="6642">MFVAIRKAPEPKEVLPLVDSVPLEGRLGLRHHVVDDGTRQTSLFAERIIARLLKSPPRD</sequence>
<protein>
    <submittedName>
        <fullName evidence="1">Uncharacterized protein</fullName>
    </submittedName>
</protein>
<evidence type="ECO:0000313" key="1">
    <source>
        <dbReference type="EMBL" id="OJD10951.1"/>
    </source>
</evidence>
<keyword evidence="2" id="KW-1185">Reference proteome</keyword>
<proteinExistence type="predicted"/>
<dbReference type="AlphaFoldDB" id="A0A1J9Q3X0"/>
<name>A0A1J9Q3X0_9EURO</name>
<organism evidence="1 2">
    <name type="scientific">Emergomyces pasteurianus Ep9510</name>
    <dbReference type="NCBI Taxonomy" id="1447872"/>
    <lineage>
        <taxon>Eukaryota</taxon>
        <taxon>Fungi</taxon>
        <taxon>Dikarya</taxon>
        <taxon>Ascomycota</taxon>
        <taxon>Pezizomycotina</taxon>
        <taxon>Eurotiomycetes</taxon>
        <taxon>Eurotiomycetidae</taxon>
        <taxon>Onygenales</taxon>
        <taxon>Ajellomycetaceae</taxon>
        <taxon>Emergomyces</taxon>
    </lineage>
</organism>
<dbReference type="EMBL" id="LGRN01000649">
    <property type="protein sequence ID" value="OJD10951.1"/>
    <property type="molecule type" value="Genomic_DNA"/>
</dbReference>
<dbReference type="Proteomes" id="UP000182235">
    <property type="component" value="Unassembled WGS sequence"/>
</dbReference>
<comment type="caution">
    <text evidence="1">The sequence shown here is derived from an EMBL/GenBank/DDBJ whole genome shotgun (WGS) entry which is preliminary data.</text>
</comment>
<accession>A0A1J9Q3X0</accession>
<dbReference type="VEuPathDB" id="FungiDB:AJ78_08173"/>
<evidence type="ECO:0000313" key="2">
    <source>
        <dbReference type="Proteomes" id="UP000182235"/>
    </source>
</evidence>
<gene>
    <name evidence="1" type="ORF">AJ78_08173</name>
</gene>